<gene>
    <name evidence="5" type="ORF">SAY89_16005</name>
</gene>
<dbReference type="Pfam" id="PF17963">
    <property type="entry name" value="Big_9"/>
    <property type="match status" value="1"/>
</dbReference>
<evidence type="ECO:0000256" key="2">
    <source>
        <dbReference type="ARBA" id="ARBA00022525"/>
    </source>
</evidence>
<keyword evidence="3" id="KW-0732">Signal</keyword>
<dbReference type="InterPro" id="IPR056861">
    <property type="entry name" value="HMCN1-like_VWA"/>
</dbReference>
<evidence type="ECO:0000259" key="4">
    <source>
        <dbReference type="PROSITE" id="PS50234"/>
    </source>
</evidence>
<dbReference type="GO" id="GO:0005509">
    <property type="term" value="F:calcium ion binding"/>
    <property type="evidence" value="ECO:0007669"/>
    <property type="project" value="InterPro"/>
</dbReference>
<dbReference type="InterPro" id="IPR010221">
    <property type="entry name" value="VCBS_dom"/>
</dbReference>
<name>A0AAF0Z9X8_9CHRO</name>
<dbReference type="Gene3D" id="3.40.50.410">
    <property type="entry name" value="von Willebrand factor, type A domain"/>
    <property type="match status" value="1"/>
</dbReference>
<evidence type="ECO:0000256" key="1">
    <source>
        <dbReference type="ARBA" id="ARBA00004613"/>
    </source>
</evidence>
<dbReference type="PROSITE" id="PS50234">
    <property type="entry name" value="VWFA"/>
    <property type="match status" value="1"/>
</dbReference>
<dbReference type="InterPro" id="IPR011049">
    <property type="entry name" value="Serralysin-like_metalloprot_C"/>
</dbReference>
<dbReference type="InterPro" id="IPR036465">
    <property type="entry name" value="vWFA_dom_sf"/>
</dbReference>
<keyword evidence="2" id="KW-0964">Secreted</keyword>
<dbReference type="PROSITE" id="PS00330">
    <property type="entry name" value="HEMOLYSIN_CALCIUM"/>
    <property type="match status" value="6"/>
</dbReference>
<evidence type="ECO:0000313" key="5">
    <source>
        <dbReference type="EMBL" id="WPF88281.1"/>
    </source>
</evidence>
<dbReference type="InterPro" id="IPR001343">
    <property type="entry name" value="Hemolysn_Ca-bd"/>
</dbReference>
<dbReference type="Pfam" id="PF25106">
    <property type="entry name" value="VWA_4"/>
    <property type="match status" value="1"/>
</dbReference>
<organism evidence="5">
    <name type="scientific">Cyanobacterium aponinum AL20115</name>
    <dbReference type="NCBI Taxonomy" id="3090662"/>
    <lineage>
        <taxon>Bacteria</taxon>
        <taxon>Bacillati</taxon>
        <taxon>Cyanobacteriota</taxon>
        <taxon>Cyanophyceae</taxon>
        <taxon>Oscillatoriophycideae</taxon>
        <taxon>Chroococcales</taxon>
        <taxon>Geminocystaceae</taxon>
        <taxon>Cyanobacterium</taxon>
    </lineage>
</organism>
<dbReference type="InterPro" id="IPR018511">
    <property type="entry name" value="Hemolysin-typ_Ca-bd_CS"/>
</dbReference>
<comment type="subcellular location">
    <subcellularLocation>
        <location evidence="1">Secreted</location>
    </subcellularLocation>
</comment>
<protein>
    <submittedName>
        <fullName evidence="5">Ig-like domain-containing protein</fullName>
    </submittedName>
</protein>
<accession>A0AAF0Z9X8</accession>
<reference evidence="5" key="1">
    <citation type="submission" date="2023-11" db="EMBL/GenBank/DDBJ databases">
        <title>Genome sequence of Cyanobacterium aponinum BCRC AL20115.</title>
        <authorList>
            <person name="Chang H.-Y."/>
            <person name="Lin K.-M."/>
            <person name="Hsueh H.-T."/>
            <person name="Chu H.-A."/>
            <person name="Kuo C.-H."/>
        </authorList>
    </citation>
    <scope>NUCLEOTIDE SEQUENCE</scope>
    <source>
        <strain evidence="5">AL20115</strain>
    </source>
</reference>
<dbReference type="PANTHER" id="PTHR38340:SF1">
    <property type="entry name" value="S-LAYER PROTEIN"/>
    <property type="match status" value="1"/>
</dbReference>
<dbReference type="InterPro" id="IPR002035">
    <property type="entry name" value="VWF_A"/>
</dbReference>
<proteinExistence type="predicted"/>
<dbReference type="Gene3D" id="2.150.10.10">
    <property type="entry name" value="Serralysin-like metalloprotease, C-terminal"/>
    <property type="match status" value="3"/>
</dbReference>
<dbReference type="NCBIfam" id="TIGR01965">
    <property type="entry name" value="VCBS_repeat"/>
    <property type="match status" value="1"/>
</dbReference>
<dbReference type="AlphaFoldDB" id="A0AAF0Z9X8"/>
<dbReference type="EMBL" id="CP138348">
    <property type="protein sequence ID" value="WPF88281.1"/>
    <property type="molecule type" value="Genomic_DNA"/>
</dbReference>
<dbReference type="PRINTS" id="PR00313">
    <property type="entry name" value="CABNDNGRPT"/>
</dbReference>
<evidence type="ECO:0000256" key="3">
    <source>
        <dbReference type="ARBA" id="ARBA00022729"/>
    </source>
</evidence>
<dbReference type="CDD" id="cd00198">
    <property type="entry name" value="vWFA"/>
    <property type="match status" value="1"/>
</dbReference>
<sequence>MTTGGGRFAYPSLFGTVEKFFNASGIPDGTYNLTQMSAILGLSDSDLKINISQYSTGIGSADHSERSYIFGNTSFSLAPFMTFEVVGSNKQINNLEVLAEPDNFDFESRPGSYSQYINDFLLQPTFDPYELSRGAVTIHYTGSGKTYSVYNQSLFTTDQGQESEVNRSLAEGIADLVVNNGFSYFSNIISDPFLSYEKNNKPIIYGTNDSDFLSGEFFFNNLIVYSMLISRVNNGFIIIGGDGKDVLTGKLDGNDNDRDHADEIYGGNGDDILRGFIGYDKLFGEIGNDTLSGDTGDDELFGGIGNDILTGGIGEDKLDGGDGNDDLDGGRGDDLLIGGKGNDTLNGGRNLFFAPENDSAAYSGTFAQYDVEFFSDNSICITDTVNNRDDIDLLNDVEKAVFVDKTVDLRPGQDIAFVIDTTGSMFDDIAAVKARANDIINTIYDNALNSRIAVVGYNDPSTNTYLSFTNQPNIEDRKSAARNAINSISTGGGGDFPEAVNAGLIRALSGGAGQWRSDASARRIILFGDAPPKDTALRSQVLNLAANVGVSTPTSPLSFAPLSIAGDIETSEISDSLTVTTFSIETTEADGAIITVPVEIFTVLIGNDPTTRTDFESLARATGGQAFAAANASEVVDALIKAIETPIVVNNIPTALEDTFVTDEDISLTLDILTNDSDPDGDVLTISEINGVSVEVGTELILDSGASLTLNSDGTLSYNPTTAFTYLNGGQTSTDTFNYTIDDGQEGTATAMVTININSIDDAVNVQGTKKNDHLIGGNNHDYLDGDKGKDILEGGARNDTLIGGYGEDTLYGDEGNDYLDGGKDKDYLFGGNGDDTLIGGHGKDTLYGGEGYDILYGGKDKDVFILMPEGMTDTIEDFEEKKDSLGLSYGLTFEQLTIGQADNNTIISITDSGKILAVLTNIESHLINAKDFIYMPNLINV</sequence>
<dbReference type="GO" id="GO:0005576">
    <property type="term" value="C:extracellular region"/>
    <property type="evidence" value="ECO:0007669"/>
    <property type="project" value="UniProtKB-SubCell"/>
</dbReference>
<feature type="domain" description="VWFA" evidence="4">
    <location>
        <begin position="414"/>
        <end position="643"/>
    </location>
</feature>
<dbReference type="PANTHER" id="PTHR38340">
    <property type="entry name" value="S-LAYER PROTEIN"/>
    <property type="match status" value="1"/>
</dbReference>
<dbReference type="Pfam" id="PF00353">
    <property type="entry name" value="HemolysinCabind"/>
    <property type="match status" value="5"/>
</dbReference>
<dbReference type="SMART" id="SM00327">
    <property type="entry name" value="VWA"/>
    <property type="match status" value="1"/>
</dbReference>
<dbReference type="SUPFAM" id="SSF51120">
    <property type="entry name" value="beta-Roll"/>
    <property type="match status" value="2"/>
</dbReference>
<dbReference type="InterPro" id="IPR050557">
    <property type="entry name" value="RTX_toxin/Mannuronan_C5-epim"/>
</dbReference>
<dbReference type="SUPFAM" id="SSF53300">
    <property type="entry name" value="vWA-like"/>
    <property type="match status" value="1"/>
</dbReference>
<dbReference type="RefSeq" id="WP_320001401.1">
    <property type="nucleotide sequence ID" value="NZ_CP138348.1"/>
</dbReference>